<name>A0AAD9K1D5_9ANNE</name>
<keyword evidence="1" id="KW-0175">Coiled coil</keyword>
<evidence type="ECO:0000256" key="1">
    <source>
        <dbReference type="SAM" id="Coils"/>
    </source>
</evidence>
<dbReference type="Proteomes" id="UP001208570">
    <property type="component" value="Unassembled WGS sequence"/>
</dbReference>
<evidence type="ECO:0000313" key="4">
    <source>
        <dbReference type="EMBL" id="KAK2163062.1"/>
    </source>
</evidence>
<proteinExistence type="predicted"/>
<gene>
    <name evidence="4" type="ORF">LSH36_86g02061</name>
</gene>
<dbReference type="Gene3D" id="2.60.40.790">
    <property type="match status" value="2"/>
</dbReference>
<keyword evidence="5" id="KW-1185">Reference proteome</keyword>
<dbReference type="EMBL" id="JAODUP010000086">
    <property type="protein sequence ID" value="KAK2163062.1"/>
    <property type="molecule type" value="Genomic_DNA"/>
</dbReference>
<dbReference type="GO" id="GO:0005634">
    <property type="term" value="C:nucleus"/>
    <property type="evidence" value="ECO:0007669"/>
    <property type="project" value="TreeGrafter"/>
</dbReference>
<dbReference type="GO" id="GO:0009408">
    <property type="term" value="P:response to heat"/>
    <property type="evidence" value="ECO:0007669"/>
    <property type="project" value="TreeGrafter"/>
</dbReference>
<dbReference type="PANTHER" id="PTHR45640">
    <property type="entry name" value="HEAT SHOCK PROTEIN HSP-12.2-RELATED"/>
    <property type="match status" value="1"/>
</dbReference>
<feature type="compositionally biased region" description="Low complexity" evidence="2">
    <location>
        <begin position="202"/>
        <end position="225"/>
    </location>
</feature>
<sequence>MCMNFTSEMTGGDHDGDEPVTIPMIRDTLTFEGRQEFRLKEVEKKIEDELKRKRKEWEREIQKMRDEFLKLYPDDVVYAGQEPPNDPMVLKRRGSVDLLDIRKMKTMFIETPETGRRFKLRFNCTGFRNVRISADGDIFVIRASRIEEDDKHEMVEKGYIRKIEKPKEVDMRKVKSFLTADGILIVEAMLPPTSLNLRKLSHSPSHSSQSSRGSPRSRSPSSSPRTPIGQKVGIPLFVDVENGMRRLSLIVDIGTCFRPKDVTVAIIKDNRIQVKAKYEEKTSERLSKNKFCREYELQEKIEPFTLRGGLTLSDGRLYVGAVAKGYKDELTVDEAGEWISEEMGINNKKMHHCNVLDLACFPPASVMTSSMTSSMSS</sequence>
<dbReference type="GO" id="GO:0042026">
    <property type="term" value="P:protein refolding"/>
    <property type="evidence" value="ECO:0007669"/>
    <property type="project" value="TreeGrafter"/>
</dbReference>
<dbReference type="GO" id="GO:0005737">
    <property type="term" value="C:cytoplasm"/>
    <property type="evidence" value="ECO:0007669"/>
    <property type="project" value="TreeGrafter"/>
</dbReference>
<dbReference type="AlphaFoldDB" id="A0AAD9K1D5"/>
<dbReference type="InterPro" id="IPR002068">
    <property type="entry name" value="A-crystallin/Hsp20_dom"/>
</dbReference>
<dbReference type="PANTHER" id="PTHR45640:SF26">
    <property type="entry name" value="RE23625P"/>
    <property type="match status" value="1"/>
</dbReference>
<organism evidence="4 5">
    <name type="scientific">Paralvinella palmiformis</name>
    <dbReference type="NCBI Taxonomy" id="53620"/>
    <lineage>
        <taxon>Eukaryota</taxon>
        <taxon>Metazoa</taxon>
        <taxon>Spiralia</taxon>
        <taxon>Lophotrochozoa</taxon>
        <taxon>Annelida</taxon>
        <taxon>Polychaeta</taxon>
        <taxon>Sedentaria</taxon>
        <taxon>Canalipalpata</taxon>
        <taxon>Terebellida</taxon>
        <taxon>Terebelliformia</taxon>
        <taxon>Alvinellidae</taxon>
        <taxon>Paralvinella</taxon>
    </lineage>
</organism>
<evidence type="ECO:0000259" key="3">
    <source>
        <dbReference type="Pfam" id="PF00011"/>
    </source>
</evidence>
<evidence type="ECO:0000256" key="2">
    <source>
        <dbReference type="SAM" id="MobiDB-lite"/>
    </source>
</evidence>
<feature type="coiled-coil region" evidence="1">
    <location>
        <begin position="40"/>
        <end position="67"/>
    </location>
</feature>
<dbReference type="Pfam" id="PF00011">
    <property type="entry name" value="HSP20"/>
    <property type="match status" value="1"/>
</dbReference>
<comment type="caution">
    <text evidence="4">The sequence shown here is derived from an EMBL/GenBank/DDBJ whole genome shotgun (WGS) entry which is preliminary data.</text>
</comment>
<accession>A0AAD9K1D5</accession>
<dbReference type="CDD" id="cd06526">
    <property type="entry name" value="metazoan_ACD"/>
    <property type="match status" value="1"/>
</dbReference>
<feature type="domain" description="SHSP" evidence="3">
    <location>
        <begin position="114"/>
        <end position="191"/>
    </location>
</feature>
<dbReference type="InterPro" id="IPR008978">
    <property type="entry name" value="HSP20-like_chaperone"/>
</dbReference>
<dbReference type="GO" id="GO:0051082">
    <property type="term" value="F:unfolded protein binding"/>
    <property type="evidence" value="ECO:0007669"/>
    <property type="project" value="TreeGrafter"/>
</dbReference>
<dbReference type="SUPFAM" id="SSF49764">
    <property type="entry name" value="HSP20-like chaperones"/>
    <property type="match status" value="1"/>
</dbReference>
<dbReference type="InterPro" id="IPR001436">
    <property type="entry name" value="Alpha-crystallin/sHSP_animal"/>
</dbReference>
<reference evidence="4" key="1">
    <citation type="journal article" date="2023" name="Mol. Biol. Evol.">
        <title>Third-Generation Sequencing Reveals the Adaptive Role of the Epigenome in Three Deep-Sea Polychaetes.</title>
        <authorList>
            <person name="Perez M."/>
            <person name="Aroh O."/>
            <person name="Sun Y."/>
            <person name="Lan Y."/>
            <person name="Juniper S.K."/>
            <person name="Young C.R."/>
            <person name="Angers B."/>
            <person name="Qian P.Y."/>
        </authorList>
    </citation>
    <scope>NUCLEOTIDE SEQUENCE</scope>
    <source>
        <strain evidence="4">P08H-3</strain>
    </source>
</reference>
<evidence type="ECO:0000313" key="5">
    <source>
        <dbReference type="Proteomes" id="UP001208570"/>
    </source>
</evidence>
<protein>
    <recommendedName>
        <fullName evidence="3">SHSP domain-containing protein</fullName>
    </recommendedName>
</protein>
<feature type="region of interest" description="Disordered" evidence="2">
    <location>
        <begin position="197"/>
        <end position="230"/>
    </location>
</feature>